<accession>A0A2P4S820</accession>
<organism evidence="2 3">
    <name type="scientific">Bambusicola thoracicus</name>
    <name type="common">Chinese bamboo-partridge</name>
    <name type="synonym">Perdix thoracica</name>
    <dbReference type="NCBI Taxonomy" id="9083"/>
    <lineage>
        <taxon>Eukaryota</taxon>
        <taxon>Metazoa</taxon>
        <taxon>Chordata</taxon>
        <taxon>Craniata</taxon>
        <taxon>Vertebrata</taxon>
        <taxon>Euteleostomi</taxon>
        <taxon>Archelosauria</taxon>
        <taxon>Archosauria</taxon>
        <taxon>Dinosauria</taxon>
        <taxon>Saurischia</taxon>
        <taxon>Theropoda</taxon>
        <taxon>Coelurosauria</taxon>
        <taxon>Aves</taxon>
        <taxon>Neognathae</taxon>
        <taxon>Galloanserae</taxon>
        <taxon>Galliformes</taxon>
        <taxon>Phasianidae</taxon>
        <taxon>Perdicinae</taxon>
        <taxon>Bambusicola</taxon>
    </lineage>
</organism>
<sequence>MRALPPSPETDTTATHQPHHSHISHGGSAECSSCTAGGPSLLPSHCLPAHKVPTSWRRVAEGDPYGSREPSLLVLQKLLLDVEDLLTSSQHCPQSLVQESLHGKGREGEGRGGRS</sequence>
<evidence type="ECO:0000313" key="2">
    <source>
        <dbReference type="EMBL" id="POI20251.1"/>
    </source>
</evidence>
<keyword evidence="3" id="KW-1185">Reference proteome</keyword>
<feature type="compositionally biased region" description="Basic and acidic residues" evidence="1">
    <location>
        <begin position="101"/>
        <end position="115"/>
    </location>
</feature>
<dbReference type="Proteomes" id="UP000237246">
    <property type="component" value="Unassembled WGS sequence"/>
</dbReference>
<protein>
    <submittedName>
        <fullName evidence="2">Uncharacterized protein</fullName>
    </submittedName>
</protein>
<dbReference type="AlphaFoldDB" id="A0A2P4S820"/>
<dbReference type="EMBL" id="PPHD01086371">
    <property type="protein sequence ID" value="POI20251.1"/>
    <property type="molecule type" value="Genomic_DNA"/>
</dbReference>
<evidence type="ECO:0000256" key="1">
    <source>
        <dbReference type="SAM" id="MobiDB-lite"/>
    </source>
</evidence>
<feature type="region of interest" description="Disordered" evidence="1">
    <location>
        <begin position="94"/>
        <end position="115"/>
    </location>
</feature>
<comment type="caution">
    <text evidence="2">The sequence shown here is derived from an EMBL/GenBank/DDBJ whole genome shotgun (WGS) entry which is preliminary data.</text>
</comment>
<reference evidence="2 3" key="1">
    <citation type="submission" date="2018-01" db="EMBL/GenBank/DDBJ databases">
        <title>Comparison of the Chinese Bamboo Partridge and Red Junglefowl genome sequences highlights the importance of demography in genome evolution.</title>
        <authorList>
            <person name="Tiley G.P."/>
            <person name="Kimball R.T."/>
            <person name="Braun E.L."/>
            <person name="Burleigh J.G."/>
        </authorList>
    </citation>
    <scope>NUCLEOTIDE SEQUENCE [LARGE SCALE GENOMIC DNA]</scope>
    <source>
        <strain evidence="2">RTK389</strain>
        <tissue evidence="2">Blood</tissue>
    </source>
</reference>
<name>A0A2P4S820_BAMTH</name>
<feature type="region of interest" description="Disordered" evidence="1">
    <location>
        <begin position="1"/>
        <end position="34"/>
    </location>
</feature>
<evidence type="ECO:0000313" key="3">
    <source>
        <dbReference type="Proteomes" id="UP000237246"/>
    </source>
</evidence>
<proteinExistence type="predicted"/>
<gene>
    <name evidence="2" type="ORF">CIB84_016002</name>
</gene>